<dbReference type="AlphaFoldDB" id="A0AAN7LRC1"/>
<gene>
    <name evidence="1" type="ORF">SAY86_002005</name>
</gene>
<sequence>MGRSNINVWMKGRHGAAIHCFFGIGTWFPSTYGRSFILCGGTPWTSRPRYGEKGCCKHESSGRNQVNRHRGRSSHSCGMIETPESFPPGHCTICSAREIDLEMDREMWISSVQLS</sequence>
<name>A0AAN7LRC1_TRANT</name>
<dbReference type="Proteomes" id="UP001346149">
    <property type="component" value="Unassembled WGS sequence"/>
</dbReference>
<comment type="caution">
    <text evidence="1">The sequence shown here is derived from an EMBL/GenBank/DDBJ whole genome shotgun (WGS) entry which is preliminary data.</text>
</comment>
<keyword evidence="2" id="KW-1185">Reference proteome</keyword>
<reference evidence="1 2" key="1">
    <citation type="journal article" date="2023" name="Hortic Res">
        <title>Pangenome of water caltrop reveals structural variations and asymmetric subgenome divergence after allopolyploidization.</title>
        <authorList>
            <person name="Zhang X."/>
            <person name="Chen Y."/>
            <person name="Wang L."/>
            <person name="Yuan Y."/>
            <person name="Fang M."/>
            <person name="Shi L."/>
            <person name="Lu R."/>
            <person name="Comes H.P."/>
            <person name="Ma Y."/>
            <person name="Chen Y."/>
            <person name="Huang G."/>
            <person name="Zhou Y."/>
            <person name="Zheng Z."/>
            <person name="Qiu Y."/>
        </authorList>
    </citation>
    <scope>NUCLEOTIDE SEQUENCE [LARGE SCALE GENOMIC DNA]</scope>
    <source>
        <strain evidence="1">F231</strain>
    </source>
</reference>
<dbReference type="EMBL" id="JAXQNO010000013">
    <property type="protein sequence ID" value="KAK4785316.1"/>
    <property type="molecule type" value="Genomic_DNA"/>
</dbReference>
<evidence type="ECO:0000313" key="2">
    <source>
        <dbReference type="Proteomes" id="UP001346149"/>
    </source>
</evidence>
<organism evidence="1 2">
    <name type="scientific">Trapa natans</name>
    <name type="common">Water chestnut</name>
    <dbReference type="NCBI Taxonomy" id="22666"/>
    <lineage>
        <taxon>Eukaryota</taxon>
        <taxon>Viridiplantae</taxon>
        <taxon>Streptophyta</taxon>
        <taxon>Embryophyta</taxon>
        <taxon>Tracheophyta</taxon>
        <taxon>Spermatophyta</taxon>
        <taxon>Magnoliopsida</taxon>
        <taxon>eudicotyledons</taxon>
        <taxon>Gunneridae</taxon>
        <taxon>Pentapetalae</taxon>
        <taxon>rosids</taxon>
        <taxon>malvids</taxon>
        <taxon>Myrtales</taxon>
        <taxon>Lythraceae</taxon>
        <taxon>Trapa</taxon>
    </lineage>
</organism>
<evidence type="ECO:0000313" key="1">
    <source>
        <dbReference type="EMBL" id="KAK4785316.1"/>
    </source>
</evidence>
<protein>
    <submittedName>
        <fullName evidence="1">Uncharacterized protein</fullName>
    </submittedName>
</protein>
<proteinExistence type="predicted"/>
<accession>A0AAN7LRC1</accession>